<dbReference type="SUPFAM" id="SSF55729">
    <property type="entry name" value="Acyl-CoA N-acyltransferases (Nat)"/>
    <property type="match status" value="1"/>
</dbReference>
<gene>
    <name evidence="2" type="ORF">OB236_35280</name>
</gene>
<dbReference type="CDD" id="cd04301">
    <property type="entry name" value="NAT_SF"/>
    <property type="match status" value="1"/>
</dbReference>
<dbReference type="Gene3D" id="3.40.630.30">
    <property type="match status" value="1"/>
</dbReference>
<dbReference type="InterPro" id="IPR000182">
    <property type="entry name" value="GNAT_dom"/>
</dbReference>
<comment type="caution">
    <text evidence="2">The sequence shown here is derived from an EMBL/GenBank/DDBJ whole genome shotgun (WGS) entry which is preliminary data.</text>
</comment>
<dbReference type="PROSITE" id="PS51186">
    <property type="entry name" value="GNAT"/>
    <property type="match status" value="1"/>
</dbReference>
<organism evidence="2 3">
    <name type="scientific">Paenibacillus baimaensis</name>
    <dbReference type="NCBI Taxonomy" id="2982185"/>
    <lineage>
        <taxon>Bacteria</taxon>
        <taxon>Bacillati</taxon>
        <taxon>Bacillota</taxon>
        <taxon>Bacilli</taxon>
        <taxon>Bacillales</taxon>
        <taxon>Paenibacillaceae</taxon>
        <taxon>Paenibacillus</taxon>
    </lineage>
</organism>
<keyword evidence="3" id="KW-1185">Reference proteome</keyword>
<evidence type="ECO:0000259" key="1">
    <source>
        <dbReference type="PROSITE" id="PS51186"/>
    </source>
</evidence>
<evidence type="ECO:0000313" key="3">
    <source>
        <dbReference type="Proteomes" id="UP001652445"/>
    </source>
</evidence>
<evidence type="ECO:0000313" key="2">
    <source>
        <dbReference type="EMBL" id="MCU6797403.1"/>
    </source>
</evidence>
<dbReference type="Proteomes" id="UP001652445">
    <property type="component" value="Unassembled WGS sequence"/>
</dbReference>
<name>A0ABT2URW7_9BACL</name>
<feature type="domain" description="N-acetyltransferase" evidence="1">
    <location>
        <begin position="135"/>
        <end position="274"/>
    </location>
</feature>
<dbReference type="EMBL" id="JAOQIO010000119">
    <property type="protein sequence ID" value="MCU6797403.1"/>
    <property type="molecule type" value="Genomic_DNA"/>
</dbReference>
<protein>
    <submittedName>
        <fullName evidence="2">GNAT family N-acetyltransferase</fullName>
    </submittedName>
</protein>
<dbReference type="RefSeq" id="WP_262688195.1">
    <property type="nucleotide sequence ID" value="NZ_JAOQIO010000119.1"/>
</dbReference>
<accession>A0ABT2URW7</accession>
<dbReference type="InterPro" id="IPR016181">
    <property type="entry name" value="Acyl_CoA_acyltransferase"/>
</dbReference>
<reference evidence="2 3" key="1">
    <citation type="submission" date="2022-09" db="EMBL/GenBank/DDBJ databases">
        <authorList>
            <person name="Han X.L."/>
            <person name="Wang Q."/>
            <person name="Lu T."/>
        </authorList>
    </citation>
    <scope>NUCLEOTIDE SEQUENCE [LARGE SCALE GENOMIC DNA]</scope>
    <source>
        <strain evidence="2 3">WQ 127069</strain>
    </source>
</reference>
<proteinExistence type="predicted"/>
<dbReference type="Pfam" id="PF00583">
    <property type="entry name" value="Acetyltransf_1"/>
    <property type="match status" value="1"/>
</dbReference>
<sequence length="277" mass="30961">MDKENQALEKAKMVYETGEIIRTDILAGLDAERRSLGVPSASGDVVVDRSTDGSECRIVFASLPPEETDNLIRRELDAAVSGGYSLEWKYYGHDTPIDLPERLVAAGFEAEDEEEVLVLPLDEASLAAFGDGGEHEIRIVREERDLVDYAEVSREIGRHNVEEERRALALKLKENPDEMSIHIAYVDGEPVACGRVYFRPGGPYAELAGGRTKTTHRRRGLFTALVASRLQEARDRGRTHAFVDALPTSAPILRKQGFQFVTQTQPFVLEQPVERRR</sequence>